<feature type="transmembrane region" description="Helical" evidence="1">
    <location>
        <begin position="152"/>
        <end position="171"/>
    </location>
</feature>
<keyword evidence="4" id="KW-1185">Reference proteome</keyword>
<proteinExistence type="predicted"/>
<dbReference type="Gene3D" id="3.30.565.10">
    <property type="entry name" value="Histidine kinase-like ATPase, C-terminal domain"/>
    <property type="match status" value="1"/>
</dbReference>
<feature type="domain" description="Sensor histidine kinase NatK-like C-terminal" evidence="2">
    <location>
        <begin position="378"/>
        <end position="452"/>
    </location>
</feature>
<evidence type="ECO:0000256" key="1">
    <source>
        <dbReference type="SAM" id="Phobius"/>
    </source>
</evidence>
<dbReference type="InterPro" id="IPR032834">
    <property type="entry name" value="NatK-like_C"/>
</dbReference>
<dbReference type="InterPro" id="IPR036890">
    <property type="entry name" value="HATPase_C_sf"/>
</dbReference>
<gene>
    <name evidence="3" type="ORF">WMO14_00970</name>
</gene>
<comment type="caution">
    <text evidence="3">The sequence shown here is derived from an EMBL/GenBank/DDBJ whole genome shotgun (WGS) entry which is preliminary data.</text>
</comment>
<sequence length="454" mass="51572">MYISTLLNLINYIFVLIFGIIVSFYFADIRLEDNHKLFIYTTLTFALFQAVCYLLLGQNVLYKSYPFLIHIPLILVIKFVCHKNIYISSIAVLSAYLMCTPRKWFGTAAAYIFKDIPMISDIVTIIITIPLIFIVIKYISPYIIRLKNESKTIISMFFLLPLTYYILEYAFTVYTDLLYRGEAVVIEFMDSFIVILYFILSTVILALLNKKNTAERENIILLSAAAQAEKEIAQLSDYQKQAAIYRHDLRHHMNFIQSCLNDNSYAQAQDYISEICTSLNNSQITRYCDNEAVNLILSSYIAKADKYNITTQVSVTAANLADYKPTDLCSLFANALENAINACKLVQTARTSINNSYSSISDTASDYNSGCTSDYGEVNSNRIITVKVFDKNNKLCINITNTYAIEPVFVNNTPVSDKAGHGIGIRSIISVIEKYNGVYDFFTEDGLFYFQACI</sequence>
<evidence type="ECO:0000313" key="4">
    <source>
        <dbReference type="Proteomes" id="UP001442364"/>
    </source>
</evidence>
<reference evidence="3 4" key="1">
    <citation type="submission" date="2024-03" db="EMBL/GenBank/DDBJ databases">
        <title>Human intestinal bacterial collection.</title>
        <authorList>
            <person name="Pauvert C."/>
            <person name="Hitch T.C.A."/>
            <person name="Clavel T."/>
        </authorList>
    </citation>
    <scope>NUCLEOTIDE SEQUENCE [LARGE SCALE GENOMIC DNA]</scope>
    <source>
        <strain evidence="3 4">CLA-AA-H255</strain>
    </source>
</reference>
<feature type="transmembrane region" description="Helical" evidence="1">
    <location>
        <begin position="6"/>
        <end position="25"/>
    </location>
</feature>
<dbReference type="Pfam" id="PF14501">
    <property type="entry name" value="HATPase_c_5"/>
    <property type="match status" value="1"/>
</dbReference>
<dbReference type="Proteomes" id="UP001442364">
    <property type="component" value="Unassembled WGS sequence"/>
</dbReference>
<feature type="transmembrane region" description="Helical" evidence="1">
    <location>
        <begin position="37"/>
        <end position="56"/>
    </location>
</feature>
<evidence type="ECO:0000313" key="3">
    <source>
        <dbReference type="EMBL" id="MEQ2378457.1"/>
    </source>
</evidence>
<keyword evidence="1" id="KW-0812">Transmembrane</keyword>
<evidence type="ECO:0000259" key="2">
    <source>
        <dbReference type="Pfam" id="PF14501"/>
    </source>
</evidence>
<dbReference type="EMBL" id="JBBMER010000001">
    <property type="protein sequence ID" value="MEQ2378457.1"/>
    <property type="molecule type" value="Genomic_DNA"/>
</dbReference>
<name>A0ABV1BT25_9FIRM</name>
<accession>A0ABV1BT25</accession>
<organism evidence="3 4">
    <name type="scientific">[Lactobacillus] rogosae</name>
    <dbReference type="NCBI Taxonomy" id="706562"/>
    <lineage>
        <taxon>Bacteria</taxon>
        <taxon>Bacillati</taxon>
        <taxon>Bacillota</taxon>
        <taxon>Clostridia</taxon>
        <taxon>Lachnospirales</taxon>
        <taxon>Lachnospiraceae</taxon>
        <taxon>Lachnospira</taxon>
    </lineage>
</organism>
<feature type="transmembrane region" description="Helical" evidence="1">
    <location>
        <begin position="119"/>
        <end position="140"/>
    </location>
</feature>
<protein>
    <submittedName>
        <fullName evidence="3">GHKL domain-containing protein</fullName>
    </submittedName>
</protein>
<feature type="transmembrane region" description="Helical" evidence="1">
    <location>
        <begin position="191"/>
        <end position="208"/>
    </location>
</feature>
<keyword evidence="1" id="KW-0472">Membrane</keyword>
<keyword evidence="1" id="KW-1133">Transmembrane helix</keyword>
<dbReference type="RefSeq" id="WP_349153121.1">
    <property type="nucleotide sequence ID" value="NZ_JBBMER010000001.1"/>
</dbReference>